<dbReference type="PROSITE" id="PS50033">
    <property type="entry name" value="UBX"/>
    <property type="match status" value="1"/>
</dbReference>
<dbReference type="Gene3D" id="3.10.20.90">
    <property type="entry name" value="Phosphatidylinositol 3-kinase Catalytic Subunit, Chain A, domain 1"/>
    <property type="match status" value="1"/>
</dbReference>
<evidence type="ECO:0000313" key="4">
    <source>
        <dbReference type="Proteomes" id="UP000007796"/>
    </source>
</evidence>
<evidence type="ECO:0000313" key="3">
    <source>
        <dbReference type="EMBL" id="EFW99857.1"/>
    </source>
</evidence>
<dbReference type="PANTHER" id="PTHR23322">
    <property type="entry name" value="FAS-ASSOCIATED PROTEIN"/>
    <property type="match status" value="1"/>
</dbReference>
<sequence length="448" mass="49993">MDDELAANFMAVTGADENIARQLLDMANGDLPQAVLLYYETDEEEDEAMAKRLQEEMYAETATTSDGIRAPIARTTEVLVEPSYGGIGGGVGDGFGGGADAIYEQLRRRQQRQPAPANPFSQARLADLFRPPYDLMERCSWEEARAMGKAEKRWILANLQDMSDFLCQALNRDIWKDRAIRELVRENFVFLQFSREDPEAQSYVQYYLPGGQDENPDNYPHVAIVDPRTGEQVKVWSERPFPSAASFHAQLAEFLDRYSLDSTRKNPVQTGKARQPARDVERMTEEEMLEMALQNSLETSGSGSAGGGGGGVGVGSGTESRPSLQDPDELTKGETETEETEETEEVSESSAAFARIASDRPHEEPANGPSTTRIQFRHPTGRVIRRFAADDRVLRIYEWLKAEPLEGKDGLEFELKVVPQGHDLLEDLDKTIEEAGLKQATVMIEFIE</sequence>
<dbReference type="InterPro" id="IPR029071">
    <property type="entry name" value="Ubiquitin-like_domsf"/>
</dbReference>
<dbReference type="SUPFAM" id="SSF54236">
    <property type="entry name" value="Ubiquitin-like"/>
    <property type="match status" value="1"/>
</dbReference>
<protein>
    <submittedName>
        <fullName evidence="3">Ubx domain containing protein</fullName>
    </submittedName>
</protein>
<feature type="domain" description="UBX" evidence="2">
    <location>
        <begin position="367"/>
        <end position="445"/>
    </location>
</feature>
<feature type="compositionally biased region" description="Acidic residues" evidence="1">
    <location>
        <begin position="336"/>
        <end position="347"/>
    </location>
</feature>
<evidence type="ECO:0000259" key="2">
    <source>
        <dbReference type="PROSITE" id="PS50033"/>
    </source>
</evidence>
<dbReference type="SMART" id="SM00594">
    <property type="entry name" value="UAS"/>
    <property type="match status" value="1"/>
</dbReference>
<evidence type="ECO:0000256" key="1">
    <source>
        <dbReference type="SAM" id="MobiDB-lite"/>
    </source>
</evidence>
<reference evidence="3 4" key="1">
    <citation type="journal article" date="2011" name="Proc. Natl. Acad. Sci. U.S.A.">
        <title>Genome and transcriptome analyses of the mountain pine beetle-fungal symbiont Grosmannia clavigera, a lodgepole pine pathogen.</title>
        <authorList>
            <person name="DiGuistini S."/>
            <person name="Wang Y."/>
            <person name="Liao N.Y."/>
            <person name="Taylor G."/>
            <person name="Tanguay P."/>
            <person name="Feau N."/>
            <person name="Henrissat B."/>
            <person name="Chan S.K."/>
            <person name="Hesse-Orce U."/>
            <person name="Alamouti S.M."/>
            <person name="Tsui C.K.M."/>
            <person name="Docking R.T."/>
            <person name="Levasseur A."/>
            <person name="Haridas S."/>
            <person name="Robertson G."/>
            <person name="Birol I."/>
            <person name="Holt R.A."/>
            <person name="Marra M.A."/>
            <person name="Hamelin R.C."/>
            <person name="Hirst M."/>
            <person name="Jones S.J.M."/>
            <person name="Bohlmann J."/>
            <person name="Breuil C."/>
        </authorList>
    </citation>
    <scope>NUCLEOTIDE SEQUENCE [LARGE SCALE GENOMIC DNA]</scope>
    <source>
        <strain evidence="4">kw1407 / UAMH 11150</strain>
    </source>
</reference>
<dbReference type="Proteomes" id="UP000007796">
    <property type="component" value="Unassembled WGS sequence"/>
</dbReference>
<dbReference type="InterPro" id="IPR001012">
    <property type="entry name" value="UBX_dom"/>
</dbReference>
<dbReference type="SUPFAM" id="SSF52833">
    <property type="entry name" value="Thioredoxin-like"/>
    <property type="match status" value="1"/>
</dbReference>
<dbReference type="GO" id="GO:0043161">
    <property type="term" value="P:proteasome-mediated ubiquitin-dependent protein catabolic process"/>
    <property type="evidence" value="ECO:0007669"/>
    <property type="project" value="TreeGrafter"/>
</dbReference>
<dbReference type="PANTHER" id="PTHR23322:SF6">
    <property type="entry name" value="UBX DOMAIN-CONTAINING PROTEIN 7"/>
    <property type="match status" value="1"/>
</dbReference>
<feature type="compositionally biased region" description="Gly residues" evidence="1">
    <location>
        <begin position="303"/>
        <end position="316"/>
    </location>
</feature>
<dbReference type="Pfam" id="PF14555">
    <property type="entry name" value="UBA_4"/>
    <property type="match status" value="1"/>
</dbReference>
<dbReference type="InterPro" id="IPR036249">
    <property type="entry name" value="Thioredoxin-like_sf"/>
</dbReference>
<dbReference type="GeneID" id="25974662"/>
<dbReference type="InterPro" id="IPR006577">
    <property type="entry name" value="UAS"/>
</dbReference>
<gene>
    <name evidence="3" type="ORF">CMQ_175</name>
</gene>
<dbReference type="GO" id="GO:0043130">
    <property type="term" value="F:ubiquitin binding"/>
    <property type="evidence" value="ECO:0007669"/>
    <property type="project" value="TreeGrafter"/>
</dbReference>
<dbReference type="Gene3D" id="1.10.8.10">
    <property type="entry name" value="DNA helicase RuvA subunit, C-terminal domain"/>
    <property type="match status" value="1"/>
</dbReference>
<dbReference type="eggNOG" id="KOG1364">
    <property type="taxonomic scope" value="Eukaryota"/>
</dbReference>
<dbReference type="EMBL" id="GL629807">
    <property type="protein sequence ID" value="EFW99857.1"/>
    <property type="molecule type" value="Genomic_DNA"/>
</dbReference>
<dbReference type="HOGENOM" id="CLU_021255_2_0_1"/>
<proteinExistence type="predicted"/>
<keyword evidence="4" id="KW-1185">Reference proteome</keyword>
<dbReference type="InterPro" id="IPR009060">
    <property type="entry name" value="UBA-like_sf"/>
</dbReference>
<name>F0XQR2_GROCL</name>
<dbReference type="STRING" id="655863.F0XQR2"/>
<dbReference type="CDD" id="cd02958">
    <property type="entry name" value="UAS"/>
    <property type="match status" value="1"/>
</dbReference>
<dbReference type="RefSeq" id="XP_014169272.1">
    <property type="nucleotide sequence ID" value="XM_014313797.1"/>
</dbReference>
<organism evidence="4">
    <name type="scientific">Grosmannia clavigera (strain kw1407 / UAMH 11150)</name>
    <name type="common">Blue stain fungus</name>
    <name type="synonym">Graphiocladiella clavigera</name>
    <dbReference type="NCBI Taxonomy" id="655863"/>
    <lineage>
        <taxon>Eukaryota</taxon>
        <taxon>Fungi</taxon>
        <taxon>Dikarya</taxon>
        <taxon>Ascomycota</taxon>
        <taxon>Pezizomycotina</taxon>
        <taxon>Sordariomycetes</taxon>
        <taxon>Sordariomycetidae</taxon>
        <taxon>Ophiostomatales</taxon>
        <taxon>Ophiostomataceae</taxon>
        <taxon>Leptographium</taxon>
    </lineage>
</organism>
<dbReference type="Gene3D" id="6.10.300.40">
    <property type="match status" value="1"/>
</dbReference>
<accession>F0XQR2</accession>
<dbReference type="Pfam" id="PF00789">
    <property type="entry name" value="UBX"/>
    <property type="match status" value="1"/>
</dbReference>
<feature type="region of interest" description="Disordered" evidence="1">
    <location>
        <begin position="297"/>
        <end position="377"/>
    </location>
</feature>
<dbReference type="FunCoup" id="F0XQR2">
    <property type="interactions" value="868"/>
</dbReference>
<dbReference type="SUPFAM" id="SSF46934">
    <property type="entry name" value="UBA-like"/>
    <property type="match status" value="1"/>
</dbReference>
<dbReference type="AlphaFoldDB" id="F0XQR2"/>
<dbReference type="OrthoDB" id="270602at2759"/>
<dbReference type="InterPro" id="IPR050730">
    <property type="entry name" value="UBX_domain-protein"/>
</dbReference>
<dbReference type="CDD" id="cd01767">
    <property type="entry name" value="UBX"/>
    <property type="match status" value="1"/>
</dbReference>
<dbReference type="GO" id="GO:0005634">
    <property type="term" value="C:nucleus"/>
    <property type="evidence" value="ECO:0007669"/>
    <property type="project" value="TreeGrafter"/>
</dbReference>
<dbReference type="Pfam" id="PF13899">
    <property type="entry name" value="Thioredoxin_7"/>
    <property type="match status" value="1"/>
</dbReference>
<dbReference type="Gene3D" id="3.40.30.10">
    <property type="entry name" value="Glutaredoxin"/>
    <property type="match status" value="1"/>
</dbReference>
<dbReference type="InParanoid" id="F0XQR2"/>